<reference evidence="2" key="1">
    <citation type="submission" date="2007-09" db="EMBL/GenBank/DDBJ databases">
        <title>Complete genome sequence of Rickettsia canadensis.</title>
        <authorList>
            <person name="Madan A."/>
            <person name="Fahey J."/>
            <person name="Helton E."/>
            <person name="Ketteman M."/>
            <person name="Madan A."/>
            <person name="Rodrigues S."/>
            <person name="Sanchez A."/>
            <person name="Whiting M."/>
            <person name="Dasch G."/>
            <person name="Eremeeva M."/>
        </authorList>
    </citation>
    <scope>NUCLEOTIDE SEQUENCE [LARGE SCALE GENOMIC DNA]</scope>
    <source>
        <strain evidence="2">McKiel</strain>
    </source>
</reference>
<dbReference type="EMBL" id="CP000409">
    <property type="protein sequence ID" value="ABV73181.1"/>
    <property type="molecule type" value="Genomic_DNA"/>
</dbReference>
<sequence length="68" mass="7902">MKLGDYCTELEDIACGPYLTAFKKLFSKLLYSGRNKEKEIYLDIYKEVIDQIQASIKIIELNKLHSKS</sequence>
<gene>
    <name evidence="1" type="ordered locus">A1E_01180</name>
</gene>
<name>A8EXU8_RICCK</name>
<protein>
    <submittedName>
        <fullName evidence="1">Uncharacterized protein</fullName>
    </submittedName>
</protein>
<accession>A8EXU8</accession>
<evidence type="ECO:0000313" key="1">
    <source>
        <dbReference type="EMBL" id="ABV73181.1"/>
    </source>
</evidence>
<dbReference type="HOGENOM" id="CLU_204651_0_0_5"/>
<dbReference type="Proteomes" id="UP000007056">
    <property type="component" value="Chromosome"/>
</dbReference>
<organism evidence="1 2">
    <name type="scientific">Rickettsia canadensis (strain McKiel)</name>
    <dbReference type="NCBI Taxonomy" id="293613"/>
    <lineage>
        <taxon>Bacteria</taxon>
        <taxon>Pseudomonadati</taxon>
        <taxon>Pseudomonadota</taxon>
        <taxon>Alphaproteobacteria</taxon>
        <taxon>Rickettsiales</taxon>
        <taxon>Rickettsiaceae</taxon>
        <taxon>Rickettsieae</taxon>
        <taxon>Rickettsia</taxon>
        <taxon>belli group</taxon>
    </lineage>
</organism>
<dbReference type="KEGG" id="rcm:A1E_01180"/>
<evidence type="ECO:0000313" key="2">
    <source>
        <dbReference type="Proteomes" id="UP000007056"/>
    </source>
</evidence>
<proteinExistence type="predicted"/>
<dbReference type="AlphaFoldDB" id="A8EXU8"/>